<comment type="caution">
    <text evidence="2">The sequence shown here is derived from an EMBL/GenBank/DDBJ whole genome shotgun (WGS) entry which is preliminary data.</text>
</comment>
<gene>
    <name evidence="2" type="ORF">NATSA_00455</name>
</gene>
<accession>A0A8J7S6D7</accession>
<evidence type="ECO:0000313" key="3">
    <source>
        <dbReference type="Proteomes" id="UP000673975"/>
    </source>
</evidence>
<dbReference type="EMBL" id="JAFIDN010000001">
    <property type="protein sequence ID" value="MBP3191123.1"/>
    <property type="molecule type" value="Genomic_DNA"/>
</dbReference>
<dbReference type="AlphaFoldDB" id="A0A8J7S6D7"/>
<evidence type="ECO:0000256" key="1">
    <source>
        <dbReference type="SAM" id="MobiDB-lite"/>
    </source>
</evidence>
<feature type="region of interest" description="Disordered" evidence="1">
    <location>
        <begin position="150"/>
        <end position="172"/>
    </location>
</feature>
<evidence type="ECO:0008006" key="4">
    <source>
        <dbReference type="Google" id="ProtNLM"/>
    </source>
</evidence>
<dbReference type="RefSeq" id="WP_210509358.1">
    <property type="nucleotide sequence ID" value="NZ_JAFIDN010000001.1"/>
</dbReference>
<dbReference type="Proteomes" id="UP000673975">
    <property type="component" value="Unassembled WGS sequence"/>
</dbReference>
<evidence type="ECO:0000313" key="2">
    <source>
        <dbReference type="EMBL" id="MBP3191123.1"/>
    </source>
</evidence>
<protein>
    <recommendedName>
        <fullName evidence="4">DUF4402 domain-containing protein</fullName>
    </recommendedName>
</protein>
<reference evidence="2" key="1">
    <citation type="submission" date="2021-02" db="EMBL/GenBank/DDBJ databases">
        <title>Natronogracilivirga saccharolytica gen. nov. sp. nov. a new anaerobic, haloalkiliphilic carbohydrate-fermenting bacterium from soda lake and proposing of Cyclonatronumiaceae fam. nov. in the phylum Balneolaeota.</title>
        <authorList>
            <person name="Zhilina T.N."/>
            <person name="Sorokin D.Y."/>
            <person name="Zavarzina D.G."/>
            <person name="Toshchakov S.V."/>
            <person name="Kublanov I.V."/>
        </authorList>
    </citation>
    <scope>NUCLEOTIDE SEQUENCE</scope>
    <source>
        <strain evidence="2">Z-1702</strain>
    </source>
</reference>
<name>A0A8J7S6D7_9BACT</name>
<organism evidence="2 3">
    <name type="scientific">Natronogracilivirga saccharolytica</name>
    <dbReference type="NCBI Taxonomy" id="2812953"/>
    <lineage>
        <taxon>Bacteria</taxon>
        <taxon>Pseudomonadati</taxon>
        <taxon>Balneolota</taxon>
        <taxon>Balneolia</taxon>
        <taxon>Balneolales</taxon>
        <taxon>Cyclonatronaceae</taxon>
        <taxon>Natronogracilivirga</taxon>
    </lineage>
</organism>
<keyword evidence="3" id="KW-1185">Reference proteome</keyword>
<proteinExistence type="predicted"/>
<sequence>MSLSDKHNNRIVYLLRLALAAFAIQLGLAATSVYSQEVDFGSFVPDDERYSVHLYAEQNLEFGMIISGQTAQEVIDVHSGEAGIVAIEGVSYLDVFVNVVENPEYLWLDGVVTADSQKRIPLQLKFAYSNTGEGLSGSREQFSGTMARFPVRRRDGGPPGPPPTPPHSGYEPPRSTAYLLIGGILGDGSGIPSGILPGYYRAQITLEVTYDI</sequence>